<dbReference type="Proteomes" id="UP000033876">
    <property type="component" value="Unassembled WGS sequence"/>
</dbReference>
<accession>A0A0G0H8A2</accession>
<dbReference type="EMBL" id="LBTF01000038">
    <property type="protein sequence ID" value="KKQ34745.1"/>
    <property type="molecule type" value="Genomic_DNA"/>
</dbReference>
<name>A0A0G0H8A2_9BACT</name>
<comment type="caution">
    <text evidence="1">The sequence shown here is derived from an EMBL/GenBank/DDBJ whole genome shotgun (WGS) entry which is preliminary data.</text>
</comment>
<protein>
    <submittedName>
        <fullName evidence="1">Uncharacterized protein</fullName>
    </submittedName>
</protein>
<organism evidence="1 2">
    <name type="scientific">Candidatus Nomurabacteria bacterium GW2011_GWB1_37_5</name>
    <dbReference type="NCBI Taxonomy" id="1618742"/>
    <lineage>
        <taxon>Bacteria</taxon>
        <taxon>Candidatus Nomuraibacteriota</taxon>
    </lineage>
</organism>
<reference evidence="1 2" key="1">
    <citation type="journal article" date="2015" name="Nature">
        <title>rRNA introns, odd ribosomes, and small enigmatic genomes across a large radiation of phyla.</title>
        <authorList>
            <person name="Brown C.T."/>
            <person name="Hug L.A."/>
            <person name="Thomas B.C."/>
            <person name="Sharon I."/>
            <person name="Castelle C.J."/>
            <person name="Singh A."/>
            <person name="Wilkins M.J."/>
            <person name="Williams K.H."/>
            <person name="Banfield J.F."/>
        </authorList>
    </citation>
    <scope>NUCLEOTIDE SEQUENCE [LARGE SCALE GENOMIC DNA]</scope>
</reference>
<proteinExistence type="predicted"/>
<sequence>MKKFFTFGFIAFLLAVSFVTPIKIHAQVGDGMAIYQKFIMGQMKCADLNDADFFAVGDYVLKQVPEAQRSVLNVYIDQYKGTMNDKDFSTLMGKYFTACAVPGTAGTGLLNTSSGDTGKTKLPYGYGGYGWGMMSGFGIFFYRYNYIDCCDKDCHALGTRQKRHGRHDGNDERISNRYSKRAIC</sequence>
<evidence type="ECO:0000313" key="1">
    <source>
        <dbReference type="EMBL" id="KKQ34745.1"/>
    </source>
</evidence>
<dbReference type="PATRIC" id="fig|1618742.3.peg.603"/>
<evidence type="ECO:0000313" key="2">
    <source>
        <dbReference type="Proteomes" id="UP000033876"/>
    </source>
</evidence>
<dbReference type="AlphaFoldDB" id="A0A0G0H8A2"/>
<gene>
    <name evidence="1" type="ORF">US50_C0038G0005</name>
</gene>